<evidence type="ECO:0000256" key="5">
    <source>
        <dbReference type="ARBA" id="ARBA00023004"/>
    </source>
</evidence>
<dbReference type="PANTHER" id="PTHR42281">
    <property type="match status" value="1"/>
</dbReference>
<dbReference type="NCBIfam" id="NF040764">
    <property type="entry name" value="CODH_ACS_al_bet"/>
    <property type="match status" value="1"/>
</dbReference>
<gene>
    <name evidence="9" type="ORF">SAMN02746041_02918</name>
</gene>
<dbReference type="GO" id="GO:0043885">
    <property type="term" value="F:anaerobic carbon-monoxide dehydrogenase activity"/>
    <property type="evidence" value="ECO:0007669"/>
    <property type="project" value="InterPro"/>
</dbReference>
<dbReference type="Gene3D" id="1.10.8.190">
    <property type="entry name" value="Carbon monoxide dehydrogenase alpha subunit. Chain M, domain 1"/>
    <property type="match status" value="1"/>
</dbReference>
<dbReference type="InterPro" id="IPR011254">
    <property type="entry name" value="Prismane-like_sf"/>
</dbReference>
<dbReference type="Pfam" id="PF03598">
    <property type="entry name" value="CdhC"/>
    <property type="match status" value="1"/>
</dbReference>
<name>A0A1W1XTG7_9BACT</name>
<dbReference type="SUPFAM" id="SSF56821">
    <property type="entry name" value="Prismane protein-like"/>
    <property type="match status" value="1"/>
</dbReference>
<dbReference type="GO" id="GO:0051536">
    <property type="term" value="F:iron-sulfur cluster binding"/>
    <property type="evidence" value="ECO:0007669"/>
    <property type="project" value="UniProtKB-KW"/>
</dbReference>
<evidence type="ECO:0000256" key="2">
    <source>
        <dbReference type="ARBA" id="ARBA00022596"/>
    </source>
</evidence>
<dbReference type="Gene3D" id="3.30.1650.10">
    <property type="entry name" value="Bifunctional carbon monoxide dehydrogenase/acetyl-coa synthase(codh/acs), Chain M, domain 3"/>
    <property type="match status" value="1"/>
</dbReference>
<dbReference type="EC" id="2.3.1.169" evidence="1"/>
<dbReference type="NCBIfam" id="NF003379">
    <property type="entry name" value="PRK04456.1"/>
    <property type="match status" value="1"/>
</dbReference>
<keyword evidence="3" id="KW-0808">Transferase</keyword>
<dbReference type="Pfam" id="PF18537">
    <property type="entry name" value="CODH_A_N"/>
    <property type="match status" value="1"/>
</dbReference>
<feature type="domain" description="CO dehydrogenase/acetyl-CoA synthase complex beta subunit C-terminal" evidence="8">
    <location>
        <begin position="493"/>
        <end position="736"/>
    </location>
</feature>
<dbReference type="PANTHER" id="PTHR42281:SF1">
    <property type="entry name" value="ACETYL-COA DECARBONYLASE_SYNTHASE COMPLEX SUBUNIT BETA 1"/>
    <property type="match status" value="1"/>
</dbReference>
<dbReference type="NCBIfam" id="TIGR00316">
    <property type="entry name" value="cdhC"/>
    <property type="match status" value="1"/>
</dbReference>
<keyword evidence="5" id="KW-0408">Iron</keyword>
<dbReference type="GO" id="GO:0006084">
    <property type="term" value="P:acetyl-CoA metabolic process"/>
    <property type="evidence" value="ECO:0007669"/>
    <property type="project" value="InterPro"/>
</dbReference>
<dbReference type="Pfam" id="PF19436">
    <property type="entry name" value="ACS_CODH_B_C"/>
    <property type="match status" value="1"/>
</dbReference>
<reference evidence="9 10" key="1">
    <citation type="submission" date="2017-04" db="EMBL/GenBank/DDBJ databases">
        <authorList>
            <person name="Afonso C.L."/>
            <person name="Miller P.J."/>
            <person name="Scott M.A."/>
            <person name="Spackman E."/>
            <person name="Goraichik I."/>
            <person name="Dimitrov K.M."/>
            <person name="Suarez D.L."/>
            <person name="Swayne D.E."/>
        </authorList>
    </citation>
    <scope>NUCLEOTIDE SEQUENCE [LARGE SCALE GENOMIC DNA]</scope>
    <source>
        <strain evidence="9 10">DSM 13146</strain>
    </source>
</reference>
<dbReference type="Proteomes" id="UP000192783">
    <property type="component" value="Unassembled WGS sequence"/>
</dbReference>
<keyword evidence="6" id="KW-0411">Iron-sulfur</keyword>
<dbReference type="InterPro" id="IPR004461">
    <property type="entry name" value="CO_DH/Ac-CoA_synth_bsu"/>
</dbReference>
<keyword evidence="10" id="KW-1185">Reference proteome</keyword>
<dbReference type="Gene3D" id="3.40.50.2030">
    <property type="match status" value="1"/>
</dbReference>
<organism evidence="9 10">
    <name type="scientific">Desulfacinum hydrothermale DSM 13146</name>
    <dbReference type="NCBI Taxonomy" id="1121390"/>
    <lineage>
        <taxon>Bacteria</taxon>
        <taxon>Pseudomonadati</taxon>
        <taxon>Thermodesulfobacteriota</taxon>
        <taxon>Syntrophobacteria</taxon>
        <taxon>Syntrophobacterales</taxon>
        <taxon>Syntrophobacteraceae</taxon>
        <taxon>Desulfacinum</taxon>
    </lineage>
</organism>
<dbReference type="EMBL" id="FWXF01000020">
    <property type="protein sequence ID" value="SMC27270.1"/>
    <property type="molecule type" value="Genomic_DNA"/>
</dbReference>
<dbReference type="OrthoDB" id="9759545at2"/>
<dbReference type="InterPro" id="IPR038571">
    <property type="entry name" value="CO_DH/Ac-CoA_synth_bsu_3_sf"/>
</dbReference>
<evidence type="ECO:0000259" key="8">
    <source>
        <dbReference type="Pfam" id="PF19436"/>
    </source>
</evidence>
<dbReference type="InterPro" id="IPR045822">
    <property type="entry name" value="ACS_CODH_B_C"/>
</dbReference>
<keyword evidence="2" id="KW-0533">Nickel</keyword>
<protein>
    <recommendedName>
        <fullName evidence="1">CO-methylating acetyl-CoA synthase</fullName>
        <ecNumber evidence="1">2.3.1.169</ecNumber>
    </recommendedName>
</protein>
<accession>A0A1W1XTG7</accession>
<dbReference type="Gene3D" id="3.40.970.20">
    <property type="entry name" value="Carbon monoxide dehydrogenase alpha subunit. Chain D, domain 4"/>
    <property type="match status" value="1"/>
</dbReference>
<dbReference type="GO" id="GO:0043884">
    <property type="term" value="F:CO-methylating acetyl-CoA synthase activity"/>
    <property type="evidence" value="ECO:0007669"/>
    <property type="project" value="UniProtKB-EC"/>
</dbReference>
<evidence type="ECO:0000313" key="10">
    <source>
        <dbReference type="Proteomes" id="UP000192783"/>
    </source>
</evidence>
<evidence type="ECO:0000256" key="3">
    <source>
        <dbReference type="ARBA" id="ARBA00022679"/>
    </source>
</evidence>
<dbReference type="AlphaFoldDB" id="A0A1W1XTG7"/>
<evidence type="ECO:0000259" key="7">
    <source>
        <dbReference type="Pfam" id="PF18537"/>
    </source>
</evidence>
<dbReference type="STRING" id="1121390.SAMN02746041_02918"/>
<evidence type="ECO:0000256" key="1">
    <source>
        <dbReference type="ARBA" id="ARBA00012244"/>
    </source>
</evidence>
<dbReference type="GO" id="GO:0046872">
    <property type="term" value="F:metal ion binding"/>
    <property type="evidence" value="ECO:0007669"/>
    <property type="project" value="UniProtKB-KW"/>
</dbReference>
<dbReference type="RefSeq" id="WP_084058821.1">
    <property type="nucleotide sequence ID" value="NZ_FWXF01000020.1"/>
</dbReference>
<evidence type="ECO:0000256" key="4">
    <source>
        <dbReference type="ARBA" id="ARBA00022723"/>
    </source>
</evidence>
<feature type="domain" description="Carbon monoxide dehydrogenase subunit alpha ,N-terminal" evidence="7">
    <location>
        <begin position="22"/>
        <end position="110"/>
    </location>
</feature>
<keyword evidence="4" id="KW-0479">Metal-binding</keyword>
<dbReference type="InterPro" id="IPR016099">
    <property type="entry name" value="Prismane-like_a/b-sand"/>
</dbReference>
<evidence type="ECO:0000313" key="9">
    <source>
        <dbReference type="EMBL" id="SMC27270.1"/>
    </source>
</evidence>
<dbReference type="NCBIfam" id="NF007078">
    <property type="entry name" value="PRK09529.1"/>
    <property type="match status" value="1"/>
</dbReference>
<dbReference type="Gene3D" id="3.40.1470.10">
    <property type="entry name" value="Bifunctional carbon monoxide dehydrogenase/acetyl-coa synthase(codh/acs), Chain M, domain 5"/>
    <property type="match status" value="1"/>
</dbReference>
<proteinExistence type="predicted"/>
<sequence length="737" mass="81287">MSRLVAFAAIQGAYNIVSKAEGKFREAMDKYGPNQPLEFPNTAYYLPIIYSVLGIKVEKLADAEPVLERCKKLLPAHIKGRIHTPYLGGTLDAGMAAILAEEIVEAIRYVEDPDFYLPTEDPDIENGRIWLGAADDTIMRKRGIEFVDGSAPGFAAIVGAAPDPETAKMIAEEYQRKNLYVFMAANQSGTTFTHQLLEAGVQIGWSTRLVPFGPDISAAVFALGFANRAAMAFGGVQPGDYRKVLLYNKDRIFAFVNALGEVNAEWAANAAGAINWGFPTIADTDIPEILPTGICTYEHVVSSVPHDQICAKSIEVRGLKVTITEVPVPVSYGPAFEGERVRKDDVYLECGGGKTPCFELVRIAEMDDVEDGKVEVMGPDIKDVQPGDRLPLGVVVEVAGRKMQEDYEPILERQIHHLVNYAQGVMHIGQRDIAWYRIGKSAVEKGFTLEHIGKILHAKLHQDFGAIFDKCQVKIYTEEDKVKELLGVAQQMYKTRDERIEGMTDETTEIYYSCTLCQSFAPTHVCVVSPERTGLCGAYNWLDCKASYEINPTGPNQPVAKGETLDERYGNWKGVNEFVEQASRGAVSSYNFYSVVYDPMTTCGCCECIAAVLPMCNGVMTVNREYMGMTPCGMKFTTLAGTIGGGNVTPGFVGHSKYNITQRKFIVGDGGLKRLVWMPKMLKEEIRERLIKRGEEIGIPNLIDMIATEEQGVTEDEILPFLQEVGHPALEMESILG</sequence>
<dbReference type="InterPro" id="IPR041350">
    <property type="entry name" value="CODH_A_N"/>
</dbReference>
<evidence type="ECO:0000256" key="6">
    <source>
        <dbReference type="ARBA" id="ARBA00023014"/>
    </source>
</evidence>